<feature type="lipid moiety-binding region" description="S-diacylglycerol cysteine" evidence="7">
    <location>
        <position position="23"/>
    </location>
</feature>
<name>A0A934P984_9STRE</name>
<dbReference type="Pfam" id="PF03180">
    <property type="entry name" value="Lipoprotein_9"/>
    <property type="match status" value="1"/>
</dbReference>
<evidence type="ECO:0000256" key="5">
    <source>
        <dbReference type="ARBA" id="ARBA00023288"/>
    </source>
</evidence>
<evidence type="ECO:0000256" key="7">
    <source>
        <dbReference type="PIRSR" id="PIRSR002854-1"/>
    </source>
</evidence>
<evidence type="ECO:0000256" key="1">
    <source>
        <dbReference type="ARBA" id="ARBA00004635"/>
    </source>
</evidence>
<keyword evidence="4" id="KW-0564">Palmitate</keyword>
<keyword evidence="10" id="KW-1185">Reference proteome</keyword>
<feature type="signal peptide" evidence="8">
    <location>
        <begin position="1"/>
        <end position="27"/>
    </location>
</feature>
<dbReference type="PANTHER" id="PTHR30429:SF0">
    <property type="entry name" value="METHIONINE-BINDING LIPOPROTEIN METQ"/>
    <property type="match status" value="1"/>
</dbReference>
<dbReference type="PIRSF" id="PIRSF002854">
    <property type="entry name" value="MetQ"/>
    <property type="match status" value="1"/>
</dbReference>
<comment type="caution">
    <text evidence="9">The sequence shown here is derived from an EMBL/GenBank/DDBJ whole genome shotgun (WGS) entry which is preliminary data.</text>
</comment>
<dbReference type="GO" id="GO:0016020">
    <property type="term" value="C:membrane"/>
    <property type="evidence" value="ECO:0007669"/>
    <property type="project" value="UniProtKB-SubCell"/>
</dbReference>
<dbReference type="InterPro" id="IPR004872">
    <property type="entry name" value="Lipoprotein_NlpA"/>
</dbReference>
<evidence type="ECO:0000256" key="3">
    <source>
        <dbReference type="ARBA" id="ARBA00023136"/>
    </source>
</evidence>
<protein>
    <recommendedName>
        <fullName evidence="6">Lipoprotein</fullName>
    </recommendedName>
</protein>
<dbReference type="RefSeq" id="WP_199567206.1">
    <property type="nucleotide sequence ID" value="NZ_JAENBP010000001.1"/>
</dbReference>
<keyword evidence="5 6" id="KW-0449">Lipoprotein</keyword>
<comment type="subcellular location">
    <subcellularLocation>
        <location evidence="1">Membrane</location>
        <topology evidence="1">Lipid-anchor</topology>
    </subcellularLocation>
</comment>
<feature type="chain" id="PRO_5037804342" description="Lipoprotein" evidence="8">
    <location>
        <begin position="28"/>
        <end position="284"/>
    </location>
</feature>
<dbReference type="PANTHER" id="PTHR30429">
    <property type="entry name" value="D-METHIONINE-BINDING LIPOPROTEIN METQ"/>
    <property type="match status" value="1"/>
</dbReference>
<accession>A0A934P984</accession>
<organism evidence="9 10">
    <name type="scientific">Streptococcus zalophi</name>
    <dbReference type="NCBI Taxonomy" id="640031"/>
    <lineage>
        <taxon>Bacteria</taxon>
        <taxon>Bacillati</taxon>
        <taxon>Bacillota</taxon>
        <taxon>Bacilli</taxon>
        <taxon>Lactobacillales</taxon>
        <taxon>Streptococcaceae</taxon>
        <taxon>Streptococcus</taxon>
    </lineage>
</organism>
<evidence type="ECO:0000256" key="6">
    <source>
        <dbReference type="PIRNR" id="PIRNR002854"/>
    </source>
</evidence>
<comment type="similarity">
    <text evidence="6">Belongs to the nlpA lipoprotein family.</text>
</comment>
<dbReference type="EMBL" id="JAENBP010000001">
    <property type="protein sequence ID" value="MBJ8349282.1"/>
    <property type="molecule type" value="Genomic_DNA"/>
</dbReference>
<dbReference type="AlphaFoldDB" id="A0A934P984"/>
<evidence type="ECO:0000256" key="2">
    <source>
        <dbReference type="ARBA" id="ARBA00022729"/>
    </source>
</evidence>
<keyword evidence="2 8" id="KW-0732">Signal</keyword>
<gene>
    <name evidence="9" type="ORF">JHK64_01385</name>
</gene>
<evidence type="ECO:0000313" key="10">
    <source>
        <dbReference type="Proteomes" id="UP000644875"/>
    </source>
</evidence>
<evidence type="ECO:0000313" key="9">
    <source>
        <dbReference type="EMBL" id="MBJ8349282.1"/>
    </source>
</evidence>
<evidence type="ECO:0000256" key="4">
    <source>
        <dbReference type="ARBA" id="ARBA00023139"/>
    </source>
</evidence>
<dbReference type="Proteomes" id="UP000644875">
    <property type="component" value="Unassembled WGS sequence"/>
</dbReference>
<dbReference type="SUPFAM" id="SSF53850">
    <property type="entry name" value="Periplasmic binding protein-like II"/>
    <property type="match status" value="1"/>
</dbReference>
<reference evidence="9 10" key="1">
    <citation type="journal article" date="2021" name="Int. J. Syst. Evol. Microbiol.">
        <title>Streptococcus vicugnae sp. nov., isolated from faeces of alpacas (Vicugna pacos) and cattle (Bos taurus), Streptococcus zalophi sp. nov., and Streptococcus pacificus sp. nov., isolated from respiratory tract of California sea lions (Zalophus californianus).</title>
        <authorList>
            <person name="Volokhov D.V."/>
            <person name="Zagorodnyaya T.A."/>
            <person name="Shen Z."/>
            <person name="Blom J."/>
            <person name="Furtak V.A."/>
            <person name="Eisenberg T."/>
            <person name="Fan P."/>
            <person name="Jeong K.C."/>
            <person name="Gao Y."/>
            <person name="Zhang S."/>
            <person name="Amselle M."/>
        </authorList>
    </citation>
    <scope>NUCLEOTIDE SEQUENCE [LARGE SCALE GENOMIC DNA]</scope>
    <source>
        <strain evidence="10">CSL7508-lung</strain>
    </source>
</reference>
<evidence type="ECO:0000256" key="8">
    <source>
        <dbReference type="SAM" id="SignalP"/>
    </source>
</evidence>
<proteinExistence type="inferred from homology"/>
<sequence>MSFKKIVSLLTITLLAGFILTACGAKSDDDDAKTLKIGVMSMTESDEARWDKIEDLLESEDIDLDFVEFTEYSQPNKALANSEVDINAFQHYNFLNNWNDENNGDLVTIAETYISPVHLFSGTDASGKAKYQNVSELPDGAQIAVPNDATNESRSLYVLQSAGLIELDVSGDELATIANIKSNPKNLDIKELEASQTARSLISADAAIVNNSYAVPANIDYETSLFKEEINDDSKQWINIIVGQKDWEKSKKADLIKKVVEAYQTDDVKKIIEETSDGIDLPVW</sequence>
<dbReference type="PROSITE" id="PS51257">
    <property type="entry name" value="PROKAR_LIPOPROTEIN"/>
    <property type="match status" value="1"/>
</dbReference>
<dbReference type="Gene3D" id="3.40.190.10">
    <property type="entry name" value="Periplasmic binding protein-like II"/>
    <property type="match status" value="2"/>
</dbReference>
<keyword evidence="3" id="KW-0472">Membrane</keyword>